<dbReference type="AlphaFoldDB" id="A0A5J4YPK3"/>
<sequence length="576" mass="62312">MAERGVSASGSGSGSGSGSASASAQEEGRVETAAAEVGGARGAADDEDMETGGHPKMVNGVERASLQGMRDMMAENGELGAVTYLAHSDWKRGGHMKHTYPGFLQAGKPVMRDYPLTMQGPSPDFYDGPVPSTRSRGDEARSLSDNGSAYCESKDVDLDLHPVECLMHAVAHCYMTTLAYHATLRNMQLRSVKTTVTCPLALLEMDLDSGTHLRTDHATNDAEPQETMSSRSKSKRTSNASAMIIRISIDADYASEDICDLFEYVLSRSPVTGSLKYPVNIPHSLDTMPSRTPSKECTPVVSLRPGSSTEDEREGVTRLRSHSSGTLSTFHLSQGLSHEPTNPTAQGGSRSTFRSSSVKQSKQNAAFTKARTLKALGVRDPSIDSSIQSQAHWLGGGKMRSMSSMRSGSQTWGYKGREMTADEPKEFLGQDSAPGAEVLFSSVSESLMMHAVREAKQYEDVFIEEIEFDFEGDVDLGTFLGTSPSAGQFSEIRLVGKIRGKGDPAVMEQIWYRTLAQSPIMRFLQGRSPLVLALTANGKNMDYYAEPQMLTSKFIFEPSSTLTTPATSTPRASTPR</sequence>
<protein>
    <submittedName>
        <fullName evidence="2">Uncharacterized protein</fullName>
    </submittedName>
</protein>
<dbReference type="InterPro" id="IPR036102">
    <property type="entry name" value="OsmC/Ohrsf"/>
</dbReference>
<dbReference type="Proteomes" id="UP000324585">
    <property type="component" value="Unassembled WGS sequence"/>
</dbReference>
<evidence type="ECO:0000313" key="2">
    <source>
        <dbReference type="EMBL" id="KAA8493369.1"/>
    </source>
</evidence>
<feature type="region of interest" description="Disordered" evidence="1">
    <location>
        <begin position="286"/>
        <end position="365"/>
    </location>
</feature>
<feature type="region of interest" description="Disordered" evidence="1">
    <location>
        <begin position="1"/>
        <end position="58"/>
    </location>
</feature>
<name>A0A5J4YPK3_PORPP</name>
<dbReference type="EMBL" id="VRMN01000007">
    <property type="protein sequence ID" value="KAA8493369.1"/>
    <property type="molecule type" value="Genomic_DNA"/>
</dbReference>
<feature type="region of interest" description="Disordered" evidence="1">
    <location>
        <begin position="120"/>
        <end position="146"/>
    </location>
</feature>
<evidence type="ECO:0000256" key="1">
    <source>
        <dbReference type="SAM" id="MobiDB-lite"/>
    </source>
</evidence>
<dbReference type="InterPro" id="IPR015946">
    <property type="entry name" value="KH_dom-like_a/b"/>
</dbReference>
<accession>A0A5J4YPK3</accession>
<reference evidence="3" key="1">
    <citation type="journal article" date="2019" name="Nat. Commun.">
        <title>Expansion of phycobilisome linker gene families in mesophilic red algae.</title>
        <authorList>
            <person name="Lee J."/>
            <person name="Kim D."/>
            <person name="Bhattacharya D."/>
            <person name="Yoon H.S."/>
        </authorList>
    </citation>
    <scope>NUCLEOTIDE SEQUENCE [LARGE SCALE GENOMIC DNA]</scope>
    <source>
        <strain evidence="3">CCMP 1328</strain>
    </source>
</reference>
<dbReference type="SUPFAM" id="SSF82784">
    <property type="entry name" value="OsmC-like"/>
    <property type="match status" value="2"/>
</dbReference>
<dbReference type="Gene3D" id="3.30.300.20">
    <property type="match status" value="2"/>
</dbReference>
<proteinExistence type="predicted"/>
<evidence type="ECO:0000313" key="3">
    <source>
        <dbReference type="Proteomes" id="UP000324585"/>
    </source>
</evidence>
<gene>
    <name evidence="2" type="ORF">FVE85_8814</name>
</gene>
<feature type="compositionally biased region" description="Polar residues" evidence="1">
    <location>
        <begin position="322"/>
        <end position="365"/>
    </location>
</feature>
<comment type="caution">
    <text evidence="2">The sequence shown here is derived from an EMBL/GenBank/DDBJ whole genome shotgun (WGS) entry which is preliminary data.</text>
</comment>
<feature type="region of interest" description="Disordered" evidence="1">
    <location>
        <begin position="213"/>
        <end position="236"/>
    </location>
</feature>
<organism evidence="2 3">
    <name type="scientific">Porphyridium purpureum</name>
    <name type="common">Red alga</name>
    <name type="synonym">Porphyridium cruentum</name>
    <dbReference type="NCBI Taxonomy" id="35688"/>
    <lineage>
        <taxon>Eukaryota</taxon>
        <taxon>Rhodophyta</taxon>
        <taxon>Bangiophyceae</taxon>
        <taxon>Porphyridiales</taxon>
        <taxon>Porphyridiaceae</taxon>
        <taxon>Porphyridium</taxon>
    </lineage>
</organism>
<keyword evidence="3" id="KW-1185">Reference proteome</keyword>